<name>A0ABN4GW00_CORUL</name>
<dbReference type="EMBL" id="CP011913">
    <property type="protein sequence ID" value="AKN77690.1"/>
    <property type="molecule type" value="Genomic_DNA"/>
</dbReference>
<dbReference type="RefSeq" id="WP_101507658.1">
    <property type="nucleotide sequence ID" value="NZ_CP011913.1"/>
</dbReference>
<evidence type="ECO:0000313" key="2">
    <source>
        <dbReference type="Proteomes" id="UP000036185"/>
    </source>
</evidence>
<evidence type="ECO:0008006" key="3">
    <source>
        <dbReference type="Google" id="ProtNLM"/>
    </source>
</evidence>
<dbReference type="NCBIfam" id="TIGR03892">
    <property type="entry name" value="thiopep_precurs"/>
    <property type="match status" value="1"/>
</dbReference>
<dbReference type="Pfam" id="PF19409">
    <property type="entry name" value="Thiopep_pre"/>
    <property type="match status" value="1"/>
</dbReference>
<dbReference type="NCBIfam" id="NF033400">
    <property type="entry name" value="thiazolyl_B"/>
    <property type="match status" value="1"/>
</dbReference>
<organism evidence="1 2">
    <name type="scientific">Corynebacterium ulcerans FRC58</name>
    <dbReference type="NCBI Taxonomy" id="1408268"/>
    <lineage>
        <taxon>Bacteria</taxon>
        <taxon>Bacillati</taxon>
        <taxon>Actinomycetota</taxon>
        <taxon>Actinomycetes</taxon>
        <taxon>Mycobacteriales</taxon>
        <taxon>Corynebacteriaceae</taxon>
        <taxon>Corynebacterium</taxon>
    </lineage>
</organism>
<accession>A0ABN4GW00</accession>
<dbReference type="Proteomes" id="UP000036185">
    <property type="component" value="Chromosome"/>
</dbReference>
<protein>
    <recommendedName>
        <fullName evidence="3">Thiazolylpeptide-type bacteriocin</fullName>
    </recommendedName>
</protein>
<dbReference type="GeneID" id="75261419"/>
<reference evidence="1 2" key="1">
    <citation type="journal article" date="2014" name="Int. J. Syst. Evol. Microbiol.">
        <title>Draft Genome Sequence of Corynebacterium ulcerans FRC58, Isolated from the Bronchitic Aspiration of a Patient in France.</title>
        <authorList>
            <person name="Silva Ado S."/>
            <person name="Barauna R.A."/>
            <person name="de Sa P.C."/>
            <person name="das Gracas D.A."/>
            <person name="Carneiro A.R."/>
            <person name="Thouvenin M."/>
            <person name="Azevedo V."/>
            <person name="Badell E."/>
            <person name="Guiso N."/>
            <person name="da Silva A.L."/>
            <person name="Ramos R.T."/>
        </authorList>
    </citation>
    <scope>NUCLEOTIDE SEQUENCE [LARGE SCALE GENOMIC DNA]</scope>
    <source>
        <strain evidence="1 2">FRC58</strain>
    </source>
</reference>
<keyword evidence="2" id="KW-1185">Reference proteome</keyword>
<proteinExistence type="predicted"/>
<dbReference type="InterPro" id="IPR023895">
    <property type="entry name" value="Thiopep_bacteriocin_prcur"/>
</dbReference>
<sequence>MTSMHRDAMSGLNLDLLAMEVEGLEVNDYVDADDTAFFSMCSSTTSSSSCISTSSSSS</sequence>
<evidence type="ECO:0000313" key="1">
    <source>
        <dbReference type="EMBL" id="AKN77690.1"/>
    </source>
</evidence>
<gene>
    <name evidence="1" type="ORF">CulFRC58_1836</name>
</gene>